<dbReference type="InterPro" id="IPR043766">
    <property type="entry name" value="BfmA-like"/>
</dbReference>
<name>A0ABR6WEH9_9BACT</name>
<protein>
    <submittedName>
        <fullName evidence="1">Uncharacterized protein</fullName>
    </submittedName>
</protein>
<gene>
    <name evidence="1" type="ORF">FH603_5492</name>
</gene>
<organism evidence="1 2">
    <name type="scientific">Spirosoma utsteinense</name>
    <dbReference type="NCBI Taxonomy" id="2585773"/>
    <lineage>
        <taxon>Bacteria</taxon>
        <taxon>Pseudomonadati</taxon>
        <taxon>Bacteroidota</taxon>
        <taxon>Cytophagia</taxon>
        <taxon>Cytophagales</taxon>
        <taxon>Cytophagaceae</taxon>
        <taxon>Spirosoma</taxon>
    </lineage>
</organism>
<keyword evidence="2" id="KW-1185">Reference proteome</keyword>
<accession>A0ABR6WEH9</accession>
<comment type="caution">
    <text evidence="1">The sequence shown here is derived from an EMBL/GenBank/DDBJ whole genome shotgun (WGS) entry which is preliminary data.</text>
</comment>
<evidence type="ECO:0000313" key="1">
    <source>
        <dbReference type="EMBL" id="MBC3794960.1"/>
    </source>
</evidence>
<sequence>MQTKFSSPIKGNNKGGSTRLVAYLEKENVNKLVDQQEYFFSADRDKCNKYGRALKVDIKLEKEMVNQQPNHRVVH</sequence>
<evidence type="ECO:0000313" key="2">
    <source>
        <dbReference type="Proteomes" id="UP000700732"/>
    </source>
</evidence>
<reference evidence="1 2" key="1">
    <citation type="submission" date="2019-06" db="EMBL/GenBank/DDBJ databases">
        <title>Spirosoma utsteinense sp. nov. isolated from Antarctic ice-free soils.</title>
        <authorList>
            <person name="Tahon G."/>
        </authorList>
    </citation>
    <scope>NUCLEOTIDE SEQUENCE [LARGE SCALE GENOMIC DNA]</scope>
    <source>
        <strain evidence="1 2">LMG 31447</strain>
    </source>
</reference>
<dbReference type="Pfam" id="PF18976">
    <property type="entry name" value="DUF5712"/>
    <property type="match status" value="1"/>
</dbReference>
<proteinExistence type="predicted"/>
<dbReference type="RefSeq" id="WP_186741987.1">
    <property type="nucleotide sequence ID" value="NZ_VFIA01000069.1"/>
</dbReference>
<dbReference type="EMBL" id="VFIA01000069">
    <property type="protein sequence ID" value="MBC3794960.1"/>
    <property type="molecule type" value="Genomic_DNA"/>
</dbReference>
<dbReference type="Proteomes" id="UP000700732">
    <property type="component" value="Unassembled WGS sequence"/>
</dbReference>